<dbReference type="Gene3D" id="1.50.10.10">
    <property type="match status" value="1"/>
</dbReference>
<dbReference type="Proteomes" id="UP001165488">
    <property type="component" value="Unassembled WGS sequence"/>
</dbReference>
<evidence type="ECO:0000313" key="2">
    <source>
        <dbReference type="Proteomes" id="UP001165488"/>
    </source>
</evidence>
<sequence>MRNLILICSLFLLTFSIKANDRKIEGVKESSTFSLILKKPGNQSKEFPIAINESGKFLATKEIPVQIEVQFEESDEYTDILVNIKAQEQVYFNFSSKIHFSDIEFEPSQVLMPGYWYRKNLRSPDNAPSIRESTDWLVREDRLSTPLTSVFDPKSKKGYSLLRLDGIETLSLTTHDAGEVVLSGENDLGALGFGKSGNETYLEFAFPYAERPYTYIRKLTLADAITTFAKLEAGEIRQLKYRVQKHHKNDFSDFVADVWEHSYKEMKPSVLEDQKFSDHEIKSTLTSFFKSSYVDFEELKGFSGVHLETATCTSTGILEVGFIGRVLLNAFNALEFGEANQDAELVEMANAVFDSYNSNGFNASGLIREVIDFDKKTETDVFSIRRQSEGIYAFLLYLKYEKKQGRQHKELEGKVKNLFARLMTLQFADGSFPRKFDKDLKVIDETGGSSPSIVLPLTMAYHYFNDKQYLETARKVAIYQEEAIINPSDYFSSTLDADCEDKEASLYAATAMYYLAQVTKGKEKLHYINLAKKAAYFTLSWYYTWDVPFAQGQMLGDIGLKSRGWGNVSVENNHIDVFIFEFDEVLDWLAEETNQQEFSAFAKVIRSSMREQILPHPGNMMGIGKVGYYPEVVQHTAWDYGKNGKGFYNDIFAPGWTVASIWELLIIGRTSGFFKK</sequence>
<proteinExistence type="predicted"/>
<dbReference type="RefSeq" id="WP_241273525.1">
    <property type="nucleotide sequence ID" value="NZ_JAKZGS010000002.1"/>
</dbReference>
<accession>A0ABS9ULH3</accession>
<organism evidence="1 2">
    <name type="scientific">Belliella calami</name>
    <dbReference type="NCBI Taxonomy" id="2923436"/>
    <lineage>
        <taxon>Bacteria</taxon>
        <taxon>Pseudomonadati</taxon>
        <taxon>Bacteroidota</taxon>
        <taxon>Cytophagia</taxon>
        <taxon>Cytophagales</taxon>
        <taxon>Cyclobacteriaceae</taxon>
        <taxon>Belliella</taxon>
    </lineage>
</organism>
<dbReference type="SUPFAM" id="SSF48208">
    <property type="entry name" value="Six-hairpin glycosidases"/>
    <property type="match status" value="1"/>
</dbReference>
<reference evidence="1" key="1">
    <citation type="submission" date="2022-03" db="EMBL/GenBank/DDBJ databases">
        <title>De novo assembled genomes of Belliella spp. (Cyclobacteriaceae) strains.</title>
        <authorList>
            <person name="Szabo A."/>
            <person name="Korponai K."/>
            <person name="Felfoldi T."/>
        </authorList>
    </citation>
    <scope>NUCLEOTIDE SEQUENCE</scope>
    <source>
        <strain evidence="1">DSM 107340</strain>
    </source>
</reference>
<dbReference type="InterPro" id="IPR012341">
    <property type="entry name" value="6hp_glycosidase-like_sf"/>
</dbReference>
<dbReference type="EMBL" id="JAKZGS010000002">
    <property type="protein sequence ID" value="MCH7397015.1"/>
    <property type="molecule type" value="Genomic_DNA"/>
</dbReference>
<keyword evidence="2" id="KW-1185">Reference proteome</keyword>
<name>A0ABS9ULH3_9BACT</name>
<comment type="caution">
    <text evidence="1">The sequence shown here is derived from an EMBL/GenBank/DDBJ whole genome shotgun (WGS) entry which is preliminary data.</text>
</comment>
<protein>
    <submittedName>
        <fullName evidence="1">Uncharacterized protein</fullName>
    </submittedName>
</protein>
<dbReference type="InterPro" id="IPR008928">
    <property type="entry name" value="6-hairpin_glycosidase_sf"/>
</dbReference>
<evidence type="ECO:0000313" key="1">
    <source>
        <dbReference type="EMBL" id="MCH7397015.1"/>
    </source>
</evidence>
<gene>
    <name evidence="1" type="ORF">MM236_03405</name>
</gene>